<feature type="compositionally biased region" description="Basic and acidic residues" evidence="1">
    <location>
        <begin position="7"/>
        <end position="28"/>
    </location>
</feature>
<feature type="compositionally biased region" description="Basic residues" evidence="1">
    <location>
        <begin position="58"/>
        <end position="75"/>
    </location>
</feature>
<feature type="compositionally biased region" description="Basic residues" evidence="1">
    <location>
        <begin position="29"/>
        <end position="43"/>
    </location>
</feature>
<feature type="region of interest" description="Disordered" evidence="1">
    <location>
        <begin position="1"/>
        <end position="126"/>
    </location>
</feature>
<sequence length="143" mass="17054">METPVTPKDDEKKEKTTDTLTKSLEKHAPLKRRGHKRSHRRVRSGSIDDDLSPWPLPKTKKKKKKSQRKRRRHRSPSCSPSPVRKKKKKKSSKKRKRHRSASRKGRHRSGSHSHRRHRRRKAAIRNPSWLENRYCCRLIGRPI</sequence>
<organism evidence="2 3">
    <name type="scientific">Danionella cerebrum</name>
    <dbReference type="NCBI Taxonomy" id="2873325"/>
    <lineage>
        <taxon>Eukaryota</taxon>
        <taxon>Metazoa</taxon>
        <taxon>Chordata</taxon>
        <taxon>Craniata</taxon>
        <taxon>Vertebrata</taxon>
        <taxon>Euteleostomi</taxon>
        <taxon>Actinopterygii</taxon>
        <taxon>Neopterygii</taxon>
        <taxon>Teleostei</taxon>
        <taxon>Ostariophysi</taxon>
        <taxon>Cypriniformes</taxon>
        <taxon>Danionidae</taxon>
        <taxon>Danioninae</taxon>
        <taxon>Danionella</taxon>
    </lineage>
</organism>
<evidence type="ECO:0000313" key="2">
    <source>
        <dbReference type="EMBL" id="TRZ00922.1"/>
    </source>
</evidence>
<evidence type="ECO:0000313" key="3">
    <source>
        <dbReference type="Proteomes" id="UP000316079"/>
    </source>
</evidence>
<accession>A0A553RFG4</accession>
<feature type="compositionally biased region" description="Basic residues" evidence="1">
    <location>
        <begin position="83"/>
        <end position="123"/>
    </location>
</feature>
<dbReference type="STRING" id="623744.A0A553RFG4"/>
<comment type="caution">
    <text evidence="2">The sequence shown here is derived from an EMBL/GenBank/DDBJ whole genome shotgun (WGS) entry which is preliminary data.</text>
</comment>
<dbReference type="EMBL" id="SRMA01024203">
    <property type="protein sequence ID" value="TRZ00922.1"/>
    <property type="molecule type" value="Genomic_DNA"/>
</dbReference>
<name>A0A553RFG4_9TELE</name>
<dbReference type="AlphaFoldDB" id="A0A553RFG4"/>
<evidence type="ECO:0000256" key="1">
    <source>
        <dbReference type="SAM" id="MobiDB-lite"/>
    </source>
</evidence>
<keyword evidence="3" id="KW-1185">Reference proteome</keyword>
<proteinExistence type="predicted"/>
<gene>
    <name evidence="2" type="ORF">DNTS_023062</name>
</gene>
<protein>
    <submittedName>
        <fullName evidence="2">Uncharacterized protein</fullName>
    </submittedName>
</protein>
<reference evidence="2 3" key="1">
    <citation type="journal article" date="2019" name="Sci. Data">
        <title>Hybrid genome assembly and annotation of Danionella translucida.</title>
        <authorList>
            <person name="Kadobianskyi M."/>
            <person name="Schulze L."/>
            <person name="Schuelke M."/>
            <person name="Judkewitz B."/>
        </authorList>
    </citation>
    <scope>NUCLEOTIDE SEQUENCE [LARGE SCALE GENOMIC DNA]</scope>
    <source>
        <strain evidence="2 3">Bolton</strain>
    </source>
</reference>
<dbReference type="Proteomes" id="UP000316079">
    <property type="component" value="Unassembled WGS sequence"/>
</dbReference>